<dbReference type="Pfam" id="PF13639">
    <property type="entry name" value="zf-RING_2"/>
    <property type="match status" value="1"/>
</dbReference>
<evidence type="ECO:0000256" key="6">
    <source>
        <dbReference type="ARBA" id="ARBA00022786"/>
    </source>
</evidence>
<dbReference type="EMBL" id="GL377594">
    <property type="protein sequence ID" value="EFJ23030.1"/>
    <property type="molecule type" value="Genomic_DNA"/>
</dbReference>
<dbReference type="KEGG" id="smo:SELMODRAFT_89697"/>
<keyword evidence="6" id="KW-0833">Ubl conjugation pathway</keyword>
<keyword evidence="4" id="KW-0479">Metal-binding</keyword>
<dbReference type="Proteomes" id="UP000001514">
    <property type="component" value="Unassembled WGS sequence"/>
</dbReference>
<dbReference type="SMART" id="SM00184">
    <property type="entry name" value="RING"/>
    <property type="match status" value="1"/>
</dbReference>
<feature type="domain" description="RING-type" evidence="9">
    <location>
        <begin position="21"/>
        <end position="61"/>
    </location>
</feature>
<evidence type="ECO:0000256" key="8">
    <source>
        <dbReference type="PROSITE-ProRule" id="PRU00175"/>
    </source>
</evidence>
<keyword evidence="5 8" id="KW-0863">Zinc-finger</keyword>
<dbReference type="GO" id="GO:0004842">
    <property type="term" value="F:ubiquitin-protein transferase activity"/>
    <property type="evidence" value="ECO:0000318"/>
    <property type="project" value="GO_Central"/>
</dbReference>
<comment type="catalytic activity">
    <reaction evidence="1">
        <text>S-ubiquitinyl-[E2 ubiquitin-conjugating enzyme]-L-cysteine + [acceptor protein]-L-lysine = [E2 ubiquitin-conjugating enzyme]-L-cysteine + N(6)-ubiquitinyl-[acceptor protein]-L-lysine.</text>
        <dbReference type="EC" id="2.3.2.27"/>
    </reaction>
</comment>
<dbReference type="KEGG" id="smo:SELMODRAFT_104539"/>
<evidence type="ECO:0000256" key="2">
    <source>
        <dbReference type="ARBA" id="ARBA00012483"/>
    </source>
</evidence>
<evidence type="ECO:0000256" key="4">
    <source>
        <dbReference type="ARBA" id="ARBA00022723"/>
    </source>
</evidence>
<dbReference type="GO" id="GO:0061630">
    <property type="term" value="F:ubiquitin protein ligase activity"/>
    <property type="evidence" value="ECO:0007669"/>
    <property type="project" value="UniProtKB-EC"/>
</dbReference>
<sequence length="104" mass="11500">MASSAAAFVEGGVQDACEDACSICLESFGDADPAVITCCKHEYHLQCIIEWSQRSKECPMCWQALSLKDPNSQELLAAVEHERAIRQSRIGVFPPEGYELHRVS</sequence>
<name>D8RBJ5_SELML</name>
<dbReference type="AlphaFoldDB" id="D8RBJ5"/>
<dbReference type="EC" id="2.3.2.27" evidence="2"/>
<dbReference type="GO" id="GO:0008270">
    <property type="term" value="F:zinc ion binding"/>
    <property type="evidence" value="ECO:0007669"/>
    <property type="project" value="UniProtKB-KW"/>
</dbReference>
<dbReference type="OMA" id="VITCCKH"/>
<keyword evidence="7" id="KW-0862">Zinc</keyword>
<dbReference type="Gramene" id="EFJ30506">
    <property type="protein sequence ID" value="EFJ30506"/>
    <property type="gene ID" value="SELMODRAFT_89697"/>
</dbReference>
<dbReference type="InParanoid" id="D8RBJ5"/>
<dbReference type="STRING" id="88036.D8RBJ5"/>
<keyword evidence="3" id="KW-0808">Transferase</keyword>
<evidence type="ECO:0000256" key="1">
    <source>
        <dbReference type="ARBA" id="ARBA00000900"/>
    </source>
</evidence>
<dbReference type="Gene3D" id="3.30.40.10">
    <property type="entry name" value="Zinc/RING finger domain, C3HC4 (zinc finger)"/>
    <property type="match status" value="1"/>
</dbReference>
<dbReference type="SUPFAM" id="SSF57850">
    <property type="entry name" value="RING/U-box"/>
    <property type="match status" value="1"/>
</dbReference>
<organism evidence="12">
    <name type="scientific">Selaginella moellendorffii</name>
    <name type="common">Spikemoss</name>
    <dbReference type="NCBI Taxonomy" id="88036"/>
    <lineage>
        <taxon>Eukaryota</taxon>
        <taxon>Viridiplantae</taxon>
        <taxon>Streptophyta</taxon>
        <taxon>Embryophyta</taxon>
        <taxon>Tracheophyta</taxon>
        <taxon>Lycopodiopsida</taxon>
        <taxon>Selaginellales</taxon>
        <taxon>Selaginellaceae</taxon>
        <taxon>Selaginella</taxon>
    </lineage>
</organism>
<gene>
    <name evidence="10" type="ORF">SELMODRAFT_104539</name>
    <name evidence="11" type="ORF">SELMODRAFT_89697</name>
</gene>
<dbReference type="Gramene" id="EFJ23030">
    <property type="protein sequence ID" value="EFJ23030"/>
    <property type="gene ID" value="SELMODRAFT_104539"/>
</dbReference>
<accession>D8RBJ5</accession>
<dbReference type="InterPro" id="IPR001841">
    <property type="entry name" value="Znf_RING"/>
</dbReference>
<evidence type="ECO:0000259" key="9">
    <source>
        <dbReference type="PROSITE" id="PS50089"/>
    </source>
</evidence>
<dbReference type="EMBL" id="GL377575">
    <property type="protein sequence ID" value="EFJ30506.1"/>
    <property type="molecule type" value="Genomic_DNA"/>
</dbReference>
<reference evidence="11 12" key="1">
    <citation type="journal article" date="2011" name="Science">
        <title>The Selaginella genome identifies genetic changes associated with the evolution of vascular plants.</title>
        <authorList>
            <person name="Banks J.A."/>
            <person name="Nishiyama T."/>
            <person name="Hasebe M."/>
            <person name="Bowman J.L."/>
            <person name="Gribskov M."/>
            <person name="dePamphilis C."/>
            <person name="Albert V.A."/>
            <person name="Aono N."/>
            <person name="Aoyama T."/>
            <person name="Ambrose B.A."/>
            <person name="Ashton N.W."/>
            <person name="Axtell M.J."/>
            <person name="Barker E."/>
            <person name="Barker M.S."/>
            <person name="Bennetzen J.L."/>
            <person name="Bonawitz N.D."/>
            <person name="Chapple C."/>
            <person name="Cheng C."/>
            <person name="Correa L.G."/>
            <person name="Dacre M."/>
            <person name="DeBarry J."/>
            <person name="Dreyer I."/>
            <person name="Elias M."/>
            <person name="Engstrom E.M."/>
            <person name="Estelle M."/>
            <person name="Feng L."/>
            <person name="Finet C."/>
            <person name="Floyd S.K."/>
            <person name="Frommer W.B."/>
            <person name="Fujita T."/>
            <person name="Gramzow L."/>
            <person name="Gutensohn M."/>
            <person name="Harholt J."/>
            <person name="Hattori M."/>
            <person name="Heyl A."/>
            <person name="Hirai T."/>
            <person name="Hiwatashi Y."/>
            <person name="Ishikawa M."/>
            <person name="Iwata M."/>
            <person name="Karol K.G."/>
            <person name="Koehler B."/>
            <person name="Kolukisaoglu U."/>
            <person name="Kubo M."/>
            <person name="Kurata T."/>
            <person name="Lalonde S."/>
            <person name="Li K."/>
            <person name="Li Y."/>
            <person name="Litt A."/>
            <person name="Lyons E."/>
            <person name="Manning G."/>
            <person name="Maruyama T."/>
            <person name="Michael T.P."/>
            <person name="Mikami K."/>
            <person name="Miyazaki S."/>
            <person name="Morinaga S."/>
            <person name="Murata T."/>
            <person name="Mueller-Roeber B."/>
            <person name="Nelson D.R."/>
            <person name="Obara M."/>
            <person name="Oguri Y."/>
            <person name="Olmstead R.G."/>
            <person name="Onodera N."/>
            <person name="Petersen B.L."/>
            <person name="Pils B."/>
            <person name="Prigge M."/>
            <person name="Rensing S.A."/>
            <person name="Riano-Pachon D.M."/>
            <person name="Roberts A.W."/>
            <person name="Sato Y."/>
            <person name="Scheller H.V."/>
            <person name="Schulz B."/>
            <person name="Schulz C."/>
            <person name="Shakirov E.V."/>
            <person name="Shibagaki N."/>
            <person name="Shinohara N."/>
            <person name="Shippen D.E."/>
            <person name="Soerensen I."/>
            <person name="Sotooka R."/>
            <person name="Sugimoto N."/>
            <person name="Sugita M."/>
            <person name="Sumikawa N."/>
            <person name="Tanurdzic M."/>
            <person name="Theissen G."/>
            <person name="Ulvskov P."/>
            <person name="Wakazuki S."/>
            <person name="Weng J.K."/>
            <person name="Willats W.W."/>
            <person name="Wipf D."/>
            <person name="Wolf P.G."/>
            <person name="Yang L."/>
            <person name="Zimmer A.D."/>
            <person name="Zhu Q."/>
            <person name="Mitros T."/>
            <person name="Hellsten U."/>
            <person name="Loque D."/>
            <person name="Otillar R."/>
            <person name="Salamov A."/>
            <person name="Schmutz J."/>
            <person name="Shapiro H."/>
            <person name="Lindquist E."/>
            <person name="Lucas S."/>
            <person name="Rokhsar D."/>
            <person name="Grigoriev I.V."/>
        </authorList>
    </citation>
    <scope>NUCLEOTIDE SEQUENCE [LARGE SCALE GENOMIC DNA]</scope>
</reference>
<evidence type="ECO:0000256" key="3">
    <source>
        <dbReference type="ARBA" id="ARBA00022679"/>
    </source>
</evidence>
<evidence type="ECO:0000256" key="7">
    <source>
        <dbReference type="ARBA" id="ARBA00022833"/>
    </source>
</evidence>
<dbReference type="InterPro" id="IPR013083">
    <property type="entry name" value="Znf_RING/FYVE/PHD"/>
</dbReference>
<dbReference type="PROSITE" id="PS50089">
    <property type="entry name" value="ZF_RING_2"/>
    <property type="match status" value="1"/>
</dbReference>
<evidence type="ECO:0000313" key="10">
    <source>
        <dbReference type="EMBL" id="EFJ23030.1"/>
    </source>
</evidence>
<dbReference type="OrthoDB" id="1681166at2759"/>
<evidence type="ECO:0000313" key="12">
    <source>
        <dbReference type="Proteomes" id="UP000001514"/>
    </source>
</evidence>
<evidence type="ECO:0000256" key="5">
    <source>
        <dbReference type="ARBA" id="ARBA00022771"/>
    </source>
</evidence>
<dbReference type="HOGENOM" id="CLU_2254818_0_0_1"/>
<keyword evidence="12" id="KW-1185">Reference proteome</keyword>
<evidence type="ECO:0000313" key="11">
    <source>
        <dbReference type="EMBL" id="EFJ30506.1"/>
    </source>
</evidence>
<dbReference type="PANTHER" id="PTHR46463">
    <property type="entry name" value="ZINC FINGER, RING/FYVE/PHD-TYPE"/>
    <property type="match status" value="1"/>
</dbReference>
<dbReference type="PANTHER" id="PTHR46463:SF78">
    <property type="entry name" value="RING-TYPE DOMAIN-CONTAINING PROTEIN"/>
    <property type="match status" value="1"/>
</dbReference>
<protein>
    <recommendedName>
        <fullName evidence="2">RING-type E3 ubiquitin transferase</fullName>
        <ecNumber evidence="2">2.3.2.27</ecNumber>
    </recommendedName>
</protein>
<dbReference type="eggNOG" id="KOG0800">
    <property type="taxonomic scope" value="Eukaryota"/>
</dbReference>
<proteinExistence type="predicted"/>